<dbReference type="PIRSF" id="PIRSF037225">
    <property type="entry name" value="UCP037225"/>
    <property type="match status" value="1"/>
</dbReference>
<organism evidence="1 2">
    <name type="scientific">Corallincola platygyrae</name>
    <dbReference type="NCBI Taxonomy" id="1193278"/>
    <lineage>
        <taxon>Bacteria</taxon>
        <taxon>Pseudomonadati</taxon>
        <taxon>Pseudomonadota</taxon>
        <taxon>Gammaproteobacteria</taxon>
        <taxon>Alteromonadales</taxon>
        <taxon>Psychromonadaceae</taxon>
        <taxon>Corallincola</taxon>
    </lineage>
</organism>
<reference evidence="2" key="1">
    <citation type="journal article" date="2019" name="Int. J. Syst. Evol. Microbiol.">
        <title>The Global Catalogue of Microorganisms (GCM) 10K type strain sequencing project: providing services to taxonomists for standard genome sequencing and annotation.</title>
        <authorList>
            <consortium name="The Broad Institute Genomics Platform"/>
            <consortium name="The Broad Institute Genome Sequencing Center for Infectious Disease"/>
            <person name="Wu L."/>
            <person name="Ma J."/>
        </authorList>
    </citation>
    <scope>NUCLEOTIDE SEQUENCE [LARGE SCALE GENOMIC DNA]</scope>
    <source>
        <strain evidence="2">CGMCC 1.10992</strain>
    </source>
</reference>
<dbReference type="InterPro" id="IPR017143">
    <property type="entry name" value="UCP037225"/>
</dbReference>
<dbReference type="EMBL" id="JBHUHT010000009">
    <property type="protein sequence ID" value="MFD2095784.1"/>
    <property type="molecule type" value="Genomic_DNA"/>
</dbReference>
<accession>A0ABW4XL21</accession>
<dbReference type="InterPro" id="IPR025990">
    <property type="entry name" value="zinc_ribbon_bacterial"/>
</dbReference>
<dbReference type="Pfam" id="PF14255">
    <property type="entry name" value="Zn_ribbon_21"/>
    <property type="match status" value="1"/>
</dbReference>
<evidence type="ECO:0000313" key="1">
    <source>
        <dbReference type="EMBL" id="MFD2095784.1"/>
    </source>
</evidence>
<sequence>MNPIQEKTIECPHCGYRFKVEVDFSEGDQEMYEDCPQCCSEVHIHAGHSAVDGSPAVSVDGDDEQLY</sequence>
<keyword evidence="2" id="KW-1185">Reference proteome</keyword>
<dbReference type="RefSeq" id="WP_345340149.1">
    <property type="nucleotide sequence ID" value="NZ_BAABLI010000014.1"/>
</dbReference>
<evidence type="ECO:0000313" key="2">
    <source>
        <dbReference type="Proteomes" id="UP001597380"/>
    </source>
</evidence>
<comment type="caution">
    <text evidence="1">The sequence shown here is derived from an EMBL/GenBank/DDBJ whole genome shotgun (WGS) entry which is preliminary data.</text>
</comment>
<name>A0ABW4XL21_9GAMM</name>
<gene>
    <name evidence="1" type="ORF">ACFSJ3_07290</name>
</gene>
<dbReference type="Proteomes" id="UP001597380">
    <property type="component" value="Unassembled WGS sequence"/>
</dbReference>
<protein>
    <submittedName>
        <fullName evidence="1">CPXCG motif-containing cysteine-rich protein</fullName>
    </submittedName>
</protein>
<proteinExistence type="predicted"/>